<dbReference type="PIRSF" id="PIRSF028758">
    <property type="entry name" value="Cyclin, C/H/G types"/>
    <property type="match status" value="1"/>
</dbReference>
<dbReference type="OrthoDB" id="10266018at2759"/>
<proteinExistence type="inferred from homology"/>
<sequence length="284" mass="32688">MALNFWQSTHYLHWMKNLRLEDLKRINPKDTSLSLAEVDSIHLAMIALIEELGARIHVNQIIICTAIILYKRFYLTQSFTDFDPRLVVCTVMVLATKIEEFPVRLPEITSPLHELTTSTCFSSSTSILTYPPVEIPEDKDAMYDFTEKDVIECEFYVIEATQYDLVIHHPFSTLVKVYEEVEETFPMYDHSFKTAWDLCLFAYRTHIVLLRPPFLVALAVVYLALQDACYDTSDYLDRVNIKSEHILQVVAELQSTFVEVQSLMAAQSAALAKLEHIVPDPTKD</sequence>
<name>W4G3X6_APHAT</name>
<evidence type="ECO:0000313" key="3">
    <source>
        <dbReference type="EMBL" id="ETV74417.1"/>
    </source>
</evidence>
<keyword evidence="1" id="KW-0195">Cyclin</keyword>
<dbReference type="SUPFAM" id="SSF47954">
    <property type="entry name" value="Cyclin-like"/>
    <property type="match status" value="2"/>
</dbReference>
<dbReference type="InterPro" id="IPR043198">
    <property type="entry name" value="Cyclin/Ssn8"/>
</dbReference>
<comment type="similarity">
    <text evidence="1">Belongs to the cyclin family.</text>
</comment>
<dbReference type="GO" id="GO:0016538">
    <property type="term" value="F:cyclin-dependent protein serine/threonine kinase regulator activity"/>
    <property type="evidence" value="ECO:0007669"/>
    <property type="project" value="InterPro"/>
</dbReference>
<accession>W4G3X6</accession>
<dbReference type="GO" id="GO:0006357">
    <property type="term" value="P:regulation of transcription by RNA polymerase II"/>
    <property type="evidence" value="ECO:0007669"/>
    <property type="project" value="InterPro"/>
</dbReference>
<dbReference type="Gene3D" id="1.10.472.10">
    <property type="entry name" value="Cyclin-like"/>
    <property type="match status" value="2"/>
</dbReference>
<evidence type="ECO:0000259" key="2">
    <source>
        <dbReference type="SMART" id="SM00385"/>
    </source>
</evidence>
<dbReference type="GeneID" id="20812998"/>
<feature type="domain" description="Cyclin-like" evidence="2">
    <location>
        <begin position="47"/>
        <end position="159"/>
    </location>
</feature>
<dbReference type="VEuPathDB" id="FungiDB:H257_11002"/>
<dbReference type="InterPro" id="IPR006671">
    <property type="entry name" value="Cyclin_N"/>
</dbReference>
<dbReference type="Pfam" id="PF00134">
    <property type="entry name" value="Cyclin_N"/>
    <property type="match status" value="1"/>
</dbReference>
<dbReference type="EMBL" id="KI913144">
    <property type="protein sequence ID" value="ETV74417.1"/>
    <property type="molecule type" value="Genomic_DNA"/>
</dbReference>
<dbReference type="InterPro" id="IPR036915">
    <property type="entry name" value="Cyclin-like_sf"/>
</dbReference>
<dbReference type="PANTHER" id="PTHR10026">
    <property type="entry name" value="CYCLIN"/>
    <property type="match status" value="1"/>
</dbReference>
<dbReference type="RefSeq" id="XP_009836075.1">
    <property type="nucleotide sequence ID" value="XM_009837773.1"/>
</dbReference>
<dbReference type="STRING" id="112090.W4G3X6"/>
<protein>
    <recommendedName>
        <fullName evidence="2">Cyclin-like domain-containing protein</fullName>
    </recommendedName>
</protein>
<gene>
    <name evidence="3" type="ORF">H257_11002</name>
</gene>
<dbReference type="InterPro" id="IPR013763">
    <property type="entry name" value="Cyclin-like_dom"/>
</dbReference>
<organism evidence="3">
    <name type="scientific">Aphanomyces astaci</name>
    <name type="common">Crayfish plague agent</name>
    <dbReference type="NCBI Taxonomy" id="112090"/>
    <lineage>
        <taxon>Eukaryota</taxon>
        <taxon>Sar</taxon>
        <taxon>Stramenopiles</taxon>
        <taxon>Oomycota</taxon>
        <taxon>Saprolegniomycetes</taxon>
        <taxon>Saprolegniales</taxon>
        <taxon>Verrucalvaceae</taxon>
        <taxon>Aphanomyces</taxon>
    </lineage>
</organism>
<dbReference type="SMART" id="SM00385">
    <property type="entry name" value="CYCLIN"/>
    <property type="match status" value="1"/>
</dbReference>
<evidence type="ECO:0000256" key="1">
    <source>
        <dbReference type="RuleBase" id="RU000383"/>
    </source>
</evidence>
<dbReference type="AlphaFoldDB" id="W4G3X6"/>
<reference evidence="3" key="1">
    <citation type="submission" date="2013-12" db="EMBL/GenBank/DDBJ databases">
        <title>The Genome Sequence of Aphanomyces astaci APO3.</title>
        <authorList>
            <consortium name="The Broad Institute Genomics Platform"/>
            <person name="Russ C."/>
            <person name="Tyler B."/>
            <person name="van West P."/>
            <person name="Dieguez-Uribeondo J."/>
            <person name="Young S.K."/>
            <person name="Zeng Q."/>
            <person name="Gargeya S."/>
            <person name="Fitzgerald M."/>
            <person name="Abouelleil A."/>
            <person name="Alvarado L."/>
            <person name="Chapman S.B."/>
            <person name="Gainer-Dewar J."/>
            <person name="Goldberg J."/>
            <person name="Griggs A."/>
            <person name="Gujja S."/>
            <person name="Hansen M."/>
            <person name="Howarth C."/>
            <person name="Imamovic A."/>
            <person name="Ireland A."/>
            <person name="Larimer J."/>
            <person name="McCowan C."/>
            <person name="Murphy C."/>
            <person name="Pearson M."/>
            <person name="Poon T.W."/>
            <person name="Priest M."/>
            <person name="Roberts A."/>
            <person name="Saif S."/>
            <person name="Shea T."/>
            <person name="Sykes S."/>
            <person name="Wortman J."/>
            <person name="Nusbaum C."/>
            <person name="Birren B."/>
        </authorList>
    </citation>
    <scope>NUCLEOTIDE SEQUENCE [LARGE SCALE GENOMIC DNA]</scope>
    <source>
        <strain evidence="3">APO3</strain>
    </source>
</reference>